<accession>A0A5T1UI35</accession>
<reference evidence="2" key="1">
    <citation type="submission" date="2018-07" db="EMBL/GenBank/DDBJ databases">
        <authorList>
            <consortium name="NARMS: The National Antimicrobial Resistance Monitoring System"/>
        </authorList>
    </citation>
    <scope>NUCLEOTIDE SEQUENCE</scope>
    <source>
        <strain evidence="2">CVM N17C128</strain>
    </source>
</reference>
<proteinExistence type="predicted"/>
<dbReference type="AlphaFoldDB" id="A0A5T1UI35"/>
<name>A0A5T1UI35_CAMJU</name>
<keyword evidence="1" id="KW-0812">Transmembrane</keyword>
<organism evidence="2">
    <name type="scientific">Campylobacter jejuni</name>
    <dbReference type="NCBI Taxonomy" id="197"/>
    <lineage>
        <taxon>Bacteria</taxon>
        <taxon>Pseudomonadati</taxon>
        <taxon>Campylobacterota</taxon>
        <taxon>Epsilonproteobacteria</taxon>
        <taxon>Campylobacterales</taxon>
        <taxon>Campylobacteraceae</taxon>
        <taxon>Campylobacter</taxon>
    </lineage>
</organism>
<feature type="non-terminal residue" evidence="2">
    <location>
        <position position="109"/>
    </location>
</feature>
<comment type="caution">
    <text evidence="2">The sequence shown here is derived from an EMBL/GenBank/DDBJ whole genome shotgun (WGS) entry which is preliminary data.</text>
</comment>
<dbReference type="EMBL" id="AACQDH010000031">
    <property type="protein sequence ID" value="EAL6611792.1"/>
    <property type="molecule type" value="Genomic_DNA"/>
</dbReference>
<evidence type="ECO:0000313" key="2">
    <source>
        <dbReference type="EMBL" id="EAL6611792.1"/>
    </source>
</evidence>
<keyword evidence="1" id="KW-1133">Transmembrane helix</keyword>
<evidence type="ECO:0000256" key="1">
    <source>
        <dbReference type="SAM" id="Phobius"/>
    </source>
</evidence>
<gene>
    <name evidence="2" type="ORF">DSU49_07840</name>
</gene>
<keyword evidence="1" id="KW-0472">Membrane</keyword>
<protein>
    <submittedName>
        <fullName evidence="2">Divergent polysaccharide deacetylase family protein</fullName>
    </submittedName>
</protein>
<sequence length="109" mass="12562">MSKKKLVQIQRYLIIAILFLLCIALALGILVKYQNSQDVSSVKPDYFIDKQEDLISLNKDHYEIGIFQENEFDNNKSVSILEQKIQEIDDLNTSLNEQNLSSVEQNLSL</sequence>
<feature type="transmembrane region" description="Helical" evidence="1">
    <location>
        <begin position="12"/>
        <end position="31"/>
    </location>
</feature>